<keyword evidence="11" id="KW-1185">Reference proteome</keyword>
<comment type="catalytic activity">
    <reaction evidence="5">
        <text>n ATP + n H2O + a microtubule = n ADP + n phosphate + (n+1) alpha/beta tubulin heterodimers.</text>
        <dbReference type="EC" id="5.6.1.1"/>
    </reaction>
</comment>
<evidence type="ECO:0000256" key="8">
    <source>
        <dbReference type="SAM" id="MobiDB-lite"/>
    </source>
</evidence>
<dbReference type="Proteomes" id="UP000835052">
    <property type="component" value="Unassembled WGS sequence"/>
</dbReference>
<evidence type="ECO:0000256" key="6">
    <source>
        <dbReference type="ARBA" id="ARBA00038871"/>
    </source>
</evidence>
<keyword evidence="1" id="KW-0493">Microtubule</keyword>
<comment type="caution">
    <text evidence="10">The sequence shown here is derived from an EMBL/GenBank/DDBJ whole genome shotgun (WGS) entry which is preliminary data.</text>
</comment>
<dbReference type="OrthoDB" id="10251136at2759"/>
<evidence type="ECO:0000256" key="4">
    <source>
        <dbReference type="ARBA" id="ARBA00023235"/>
    </source>
</evidence>
<proteinExistence type="inferred from homology"/>
<dbReference type="AlphaFoldDB" id="A0A8S1HBE8"/>
<keyword evidence="3 7" id="KW-0067">ATP-binding</keyword>
<dbReference type="GO" id="GO:0008568">
    <property type="term" value="F:microtubule severing ATPase activity"/>
    <property type="evidence" value="ECO:0007669"/>
    <property type="project" value="UniProtKB-EC"/>
</dbReference>
<dbReference type="EC" id="5.6.1.1" evidence="6"/>
<dbReference type="GO" id="GO:0008017">
    <property type="term" value="F:microtubule binding"/>
    <property type="evidence" value="ECO:0007669"/>
    <property type="project" value="UniProtKB-ARBA"/>
</dbReference>
<keyword evidence="4" id="KW-0413">Isomerase</keyword>
<dbReference type="FunFam" id="1.10.8.60:FF:000022">
    <property type="entry name" value="Fidgetin like 1"/>
    <property type="match status" value="1"/>
</dbReference>
<feature type="compositionally biased region" description="Basic and acidic residues" evidence="8">
    <location>
        <begin position="143"/>
        <end position="165"/>
    </location>
</feature>
<dbReference type="PROSITE" id="PS00674">
    <property type="entry name" value="AAA"/>
    <property type="match status" value="1"/>
</dbReference>
<name>A0A8S1HBE8_9PELO</name>
<dbReference type="InterPro" id="IPR003959">
    <property type="entry name" value="ATPase_AAA_core"/>
</dbReference>
<evidence type="ECO:0000259" key="9">
    <source>
        <dbReference type="SMART" id="SM00382"/>
    </source>
</evidence>
<dbReference type="Gene3D" id="1.10.8.60">
    <property type="match status" value="1"/>
</dbReference>
<feature type="domain" description="AAA+ ATPase" evidence="9">
    <location>
        <begin position="253"/>
        <end position="389"/>
    </location>
</feature>
<protein>
    <recommendedName>
        <fullName evidence="6">microtubule-severing ATPase</fullName>
        <ecNumber evidence="6">5.6.1.1</ecNumber>
    </recommendedName>
</protein>
<dbReference type="InterPro" id="IPR003960">
    <property type="entry name" value="ATPase_AAA_CS"/>
</dbReference>
<evidence type="ECO:0000256" key="7">
    <source>
        <dbReference type="RuleBase" id="RU003651"/>
    </source>
</evidence>
<sequence length="498" mass="55156">MLSGVHPKDHSRNEYYENFISNFNRGRELLLKAVSQEERLRSSNNSSKNAMMVETAELYKRRSEVFFKKAKEVNLMDIPHEYRNDVGEKKTLMNNYDKSAQERILAICDELGIRKSNSAPSAAAAPRSVSTPRSGVLRPVNSNKKEPVPRQRGSETTAAKKEDPKSACSRARCATRDKPVAKTTRSASATVSRAALLKGVDPKIGERLLDEVLDHTGVTMKDVAGCDSAKRALEEAVILPALNPGLFSGLRQPVKGILLFGPPGNGKTLLAKAVAGESNQMFFNISASSLTSKWVGDAEKTIRGLFQIARNAQPAIIFIDEIDSILCERNEKDSEVSRRMKTEFLVQFDGATSSSEDRILVIGATNRPYELDDAVLRRFPKRILLSLPDDSARFELIRSTLQKHDLLAGISDRDVRYIASSTRGYSNSDLVEVCREASMEPVRGLDKRTLAKVDRSKLRNLKPSDFEAALMSIKPSTSPKVMEKLVEFASRCGQSCSQ</sequence>
<dbReference type="InterPro" id="IPR041569">
    <property type="entry name" value="AAA_lid_3"/>
</dbReference>
<evidence type="ECO:0000256" key="5">
    <source>
        <dbReference type="ARBA" id="ARBA00036378"/>
    </source>
</evidence>
<dbReference type="InterPro" id="IPR003593">
    <property type="entry name" value="AAA+_ATPase"/>
</dbReference>
<comment type="similarity">
    <text evidence="7">Belongs to the AAA ATPase family.</text>
</comment>
<dbReference type="GO" id="GO:0016887">
    <property type="term" value="F:ATP hydrolysis activity"/>
    <property type="evidence" value="ECO:0007669"/>
    <property type="project" value="InterPro"/>
</dbReference>
<dbReference type="PANTHER" id="PTHR23074">
    <property type="entry name" value="AAA DOMAIN-CONTAINING"/>
    <property type="match status" value="1"/>
</dbReference>
<accession>A0A8S1HBE8</accession>
<feature type="region of interest" description="Disordered" evidence="8">
    <location>
        <begin position="117"/>
        <end position="187"/>
    </location>
</feature>
<dbReference type="PANTHER" id="PTHR23074:SF86">
    <property type="entry name" value="SPASTIN"/>
    <property type="match status" value="1"/>
</dbReference>
<feature type="compositionally biased region" description="Low complexity" evidence="8">
    <location>
        <begin position="117"/>
        <end position="134"/>
    </location>
</feature>
<keyword evidence="2 7" id="KW-0547">Nucleotide-binding</keyword>
<dbReference type="SUPFAM" id="SSF52540">
    <property type="entry name" value="P-loop containing nucleoside triphosphate hydrolases"/>
    <property type="match status" value="1"/>
</dbReference>
<dbReference type="InterPro" id="IPR050304">
    <property type="entry name" value="MT-severing_AAA_ATPase"/>
</dbReference>
<evidence type="ECO:0000256" key="1">
    <source>
        <dbReference type="ARBA" id="ARBA00022701"/>
    </source>
</evidence>
<gene>
    <name evidence="10" type="ORF">CAUJ_LOCUS9532</name>
</gene>
<organism evidence="10 11">
    <name type="scientific">Caenorhabditis auriculariae</name>
    <dbReference type="NCBI Taxonomy" id="2777116"/>
    <lineage>
        <taxon>Eukaryota</taxon>
        <taxon>Metazoa</taxon>
        <taxon>Ecdysozoa</taxon>
        <taxon>Nematoda</taxon>
        <taxon>Chromadorea</taxon>
        <taxon>Rhabditida</taxon>
        <taxon>Rhabditina</taxon>
        <taxon>Rhabditomorpha</taxon>
        <taxon>Rhabditoidea</taxon>
        <taxon>Rhabditidae</taxon>
        <taxon>Peloderinae</taxon>
        <taxon>Caenorhabditis</taxon>
    </lineage>
</organism>
<evidence type="ECO:0000313" key="11">
    <source>
        <dbReference type="Proteomes" id="UP000835052"/>
    </source>
</evidence>
<evidence type="ECO:0000256" key="3">
    <source>
        <dbReference type="ARBA" id="ARBA00022840"/>
    </source>
</evidence>
<evidence type="ECO:0000256" key="2">
    <source>
        <dbReference type="ARBA" id="ARBA00022741"/>
    </source>
</evidence>
<dbReference type="Pfam" id="PF17862">
    <property type="entry name" value="AAA_lid_3"/>
    <property type="match status" value="1"/>
</dbReference>
<reference evidence="10" key="1">
    <citation type="submission" date="2020-10" db="EMBL/GenBank/DDBJ databases">
        <authorList>
            <person name="Kikuchi T."/>
        </authorList>
    </citation>
    <scope>NUCLEOTIDE SEQUENCE</scope>
    <source>
        <strain evidence="10">NKZ352</strain>
    </source>
</reference>
<dbReference type="InterPro" id="IPR027417">
    <property type="entry name" value="P-loop_NTPase"/>
</dbReference>
<dbReference type="FunFam" id="3.40.50.300:FF:000093">
    <property type="entry name" value="Fidgetin-like 1"/>
    <property type="match status" value="1"/>
</dbReference>
<dbReference type="GO" id="GO:0005524">
    <property type="term" value="F:ATP binding"/>
    <property type="evidence" value="ECO:0007669"/>
    <property type="project" value="UniProtKB-KW"/>
</dbReference>
<dbReference type="Pfam" id="PF00004">
    <property type="entry name" value="AAA"/>
    <property type="match status" value="1"/>
</dbReference>
<dbReference type="GO" id="GO:0005874">
    <property type="term" value="C:microtubule"/>
    <property type="evidence" value="ECO:0007669"/>
    <property type="project" value="UniProtKB-KW"/>
</dbReference>
<dbReference type="Gene3D" id="3.40.50.300">
    <property type="entry name" value="P-loop containing nucleotide triphosphate hydrolases"/>
    <property type="match status" value="1"/>
</dbReference>
<evidence type="ECO:0000313" key="10">
    <source>
        <dbReference type="EMBL" id="CAD6193613.1"/>
    </source>
</evidence>
<dbReference type="EMBL" id="CAJGYM010000037">
    <property type="protein sequence ID" value="CAD6193613.1"/>
    <property type="molecule type" value="Genomic_DNA"/>
</dbReference>
<dbReference type="SMART" id="SM00382">
    <property type="entry name" value="AAA"/>
    <property type="match status" value="1"/>
</dbReference>